<proteinExistence type="predicted"/>
<dbReference type="Proteomes" id="UP000031535">
    <property type="component" value="Unassembled WGS sequence"/>
</dbReference>
<dbReference type="AlphaFoldDB" id="A0A0C2HUJ9"/>
<dbReference type="Pfam" id="PF09907">
    <property type="entry name" value="HigB_toxin"/>
    <property type="match status" value="1"/>
</dbReference>
<dbReference type="GO" id="GO:0003723">
    <property type="term" value="F:RNA binding"/>
    <property type="evidence" value="ECO:0007669"/>
    <property type="project" value="InterPro"/>
</dbReference>
<evidence type="ECO:0000313" key="1">
    <source>
        <dbReference type="EMBL" id="KIH80826.1"/>
    </source>
</evidence>
<dbReference type="EMBL" id="JXDG01000069">
    <property type="protein sequence ID" value="KIH80826.1"/>
    <property type="molecule type" value="Genomic_DNA"/>
</dbReference>
<accession>A0A0C2HUJ9</accession>
<dbReference type="GO" id="GO:0110001">
    <property type="term" value="C:toxin-antitoxin complex"/>
    <property type="evidence" value="ECO:0007669"/>
    <property type="project" value="InterPro"/>
</dbReference>
<reference evidence="1 2" key="1">
    <citation type="submission" date="2015-01" db="EMBL/GenBank/DDBJ databases">
        <title>Complete genome of Pseudomonas batumici UCM B-321 producer of the batumin antibiotic with strong antistaphilococcal and potential anticancer activity.</title>
        <authorList>
            <person name="Klochko V.V."/>
            <person name="Zelena L.B."/>
            <person name="Elena K.A."/>
            <person name="Reva O.N."/>
        </authorList>
    </citation>
    <scope>NUCLEOTIDE SEQUENCE [LARGE SCALE GENOMIC DNA]</scope>
    <source>
        <strain evidence="1 2">UCM B-321</strain>
    </source>
</reference>
<name>A0A0C2HUJ9_9PSED</name>
<gene>
    <name evidence="1" type="ORF">UCMB321_5418</name>
</gene>
<evidence type="ECO:0008006" key="3">
    <source>
        <dbReference type="Google" id="ProtNLM"/>
    </source>
</evidence>
<dbReference type="InterPro" id="IPR018669">
    <property type="entry name" value="Toxin_HigB"/>
</dbReference>
<comment type="caution">
    <text evidence="1">The sequence shown here is derived from an EMBL/GenBank/DDBJ whole genome shotgun (WGS) entry which is preliminary data.</text>
</comment>
<sequence>MDIYIFDIKKNECRIISWINTKNGSIFIKDILPHASYDKWWQSEVK</sequence>
<keyword evidence="2" id="KW-1185">Reference proteome</keyword>
<evidence type="ECO:0000313" key="2">
    <source>
        <dbReference type="Proteomes" id="UP000031535"/>
    </source>
</evidence>
<organism evidence="1 2">
    <name type="scientific">Pseudomonas batumici</name>
    <dbReference type="NCBI Taxonomy" id="226910"/>
    <lineage>
        <taxon>Bacteria</taxon>
        <taxon>Pseudomonadati</taxon>
        <taxon>Pseudomonadota</taxon>
        <taxon>Gammaproteobacteria</taxon>
        <taxon>Pseudomonadales</taxon>
        <taxon>Pseudomonadaceae</taxon>
        <taxon>Pseudomonas</taxon>
    </lineage>
</organism>
<dbReference type="GO" id="GO:0004519">
    <property type="term" value="F:endonuclease activity"/>
    <property type="evidence" value="ECO:0007669"/>
    <property type="project" value="InterPro"/>
</dbReference>
<protein>
    <recommendedName>
        <fullName evidence="3">Type II toxin-antitoxin system HigB family toxin</fullName>
    </recommendedName>
</protein>